<gene>
    <name evidence="1" type="ORF">MC7420_387</name>
</gene>
<reference evidence="1 2" key="1">
    <citation type="submission" date="2008-07" db="EMBL/GenBank/DDBJ databases">
        <authorList>
            <person name="Tandeau de Marsac N."/>
            <person name="Ferriera S."/>
            <person name="Johnson J."/>
            <person name="Kravitz S."/>
            <person name="Beeson K."/>
            <person name="Sutton G."/>
            <person name="Rogers Y.-H."/>
            <person name="Friedman R."/>
            <person name="Frazier M."/>
            <person name="Venter J.C."/>
        </authorList>
    </citation>
    <scope>NUCLEOTIDE SEQUENCE [LARGE SCALE GENOMIC DNA]</scope>
    <source>
        <strain evidence="1 2">PCC 7420</strain>
    </source>
</reference>
<dbReference type="Proteomes" id="UP000003835">
    <property type="component" value="Unassembled WGS sequence"/>
</dbReference>
<evidence type="ECO:0000313" key="1">
    <source>
        <dbReference type="EMBL" id="EDX77250.1"/>
    </source>
</evidence>
<proteinExistence type="predicted"/>
<protein>
    <submittedName>
        <fullName evidence="1">Uncharacterized protein</fullName>
    </submittedName>
</protein>
<name>B4VL15_9CYAN</name>
<dbReference type="EMBL" id="DS989844">
    <property type="protein sequence ID" value="EDX77250.1"/>
    <property type="molecule type" value="Genomic_DNA"/>
</dbReference>
<sequence>MSFVIGSGSILLPGILYDLLPGILYDLLPGILYENATDYIESESKTIDLT</sequence>
<dbReference type="AlphaFoldDB" id="B4VL15"/>
<dbReference type="HOGENOM" id="CLU_3116729_0_0_3"/>
<organism evidence="1 2">
    <name type="scientific">Coleofasciculus chthonoplastes PCC 7420</name>
    <dbReference type="NCBI Taxonomy" id="118168"/>
    <lineage>
        <taxon>Bacteria</taxon>
        <taxon>Bacillati</taxon>
        <taxon>Cyanobacteriota</taxon>
        <taxon>Cyanophyceae</taxon>
        <taxon>Coleofasciculales</taxon>
        <taxon>Coleofasciculaceae</taxon>
        <taxon>Coleofasciculus</taxon>
    </lineage>
</organism>
<keyword evidence="2" id="KW-1185">Reference proteome</keyword>
<dbReference type="STRING" id="118168.MC7420_387"/>
<evidence type="ECO:0000313" key="2">
    <source>
        <dbReference type="Proteomes" id="UP000003835"/>
    </source>
</evidence>
<accession>B4VL15</accession>